<evidence type="ECO:0000313" key="1">
    <source>
        <dbReference type="EMBL" id="MFD0883395.1"/>
    </source>
</evidence>
<comment type="caution">
    <text evidence="1">The sequence shown here is derived from an EMBL/GenBank/DDBJ whole genome shotgun (WGS) entry which is preliminary data.</text>
</comment>
<reference evidence="2" key="1">
    <citation type="journal article" date="2019" name="Int. J. Syst. Evol. Microbiol.">
        <title>The Global Catalogue of Microorganisms (GCM) 10K type strain sequencing project: providing services to taxonomists for standard genome sequencing and annotation.</title>
        <authorList>
            <consortium name="The Broad Institute Genomics Platform"/>
            <consortium name="The Broad Institute Genome Sequencing Center for Infectious Disease"/>
            <person name="Wu L."/>
            <person name="Ma J."/>
        </authorList>
    </citation>
    <scope>NUCLEOTIDE SEQUENCE [LARGE SCALE GENOMIC DNA]</scope>
    <source>
        <strain evidence="2">CCUG 62974</strain>
    </source>
</reference>
<gene>
    <name evidence="1" type="ORF">ACFQ08_02320</name>
</gene>
<dbReference type="Proteomes" id="UP001597024">
    <property type="component" value="Unassembled WGS sequence"/>
</dbReference>
<proteinExistence type="predicted"/>
<dbReference type="EMBL" id="JBHTHX010000033">
    <property type="protein sequence ID" value="MFD0883395.1"/>
    <property type="molecule type" value="Genomic_DNA"/>
</dbReference>
<sequence>MLYSLSQRRFYGLCSWPAPQPVIVGDDTVEGLEERMREAETFLVLRVSPAARRRPGRTRRLRSSGRAA</sequence>
<name>A0ABW3DHP3_9ACTN</name>
<keyword evidence="2" id="KW-1185">Reference proteome</keyword>
<protein>
    <submittedName>
        <fullName evidence="1">Uncharacterized protein</fullName>
    </submittedName>
</protein>
<evidence type="ECO:0000313" key="2">
    <source>
        <dbReference type="Proteomes" id="UP001597024"/>
    </source>
</evidence>
<accession>A0ABW3DHP3</accession>
<organism evidence="1 2">
    <name type="scientific">Streptosporangium algeriense</name>
    <dbReference type="NCBI Taxonomy" id="1682748"/>
    <lineage>
        <taxon>Bacteria</taxon>
        <taxon>Bacillati</taxon>
        <taxon>Actinomycetota</taxon>
        <taxon>Actinomycetes</taxon>
        <taxon>Streptosporangiales</taxon>
        <taxon>Streptosporangiaceae</taxon>
        <taxon>Streptosporangium</taxon>
    </lineage>
</organism>